<feature type="signal peptide" evidence="1">
    <location>
        <begin position="1"/>
        <end position="19"/>
    </location>
</feature>
<dbReference type="RefSeq" id="NP_495980.1">
    <property type="nucleotide sequence ID" value="NM_063579.3"/>
</dbReference>
<dbReference type="KEGG" id="cel:CELE_C01G6.9"/>
<evidence type="ECO:0000313" key="4">
    <source>
        <dbReference type="WormBase" id="C01G6.9"/>
    </source>
</evidence>
<dbReference type="Bgee" id="WBGene00007229">
    <property type="expression patterns" value="Expressed in embryo and 4 other cell types or tissues"/>
</dbReference>
<dbReference type="InParanoid" id="Q17575"/>
<dbReference type="UCSC" id="C01G6.9">
    <property type="organism name" value="c. elegans"/>
</dbReference>
<dbReference type="PIR" id="T18839">
    <property type="entry name" value="T18839"/>
</dbReference>
<evidence type="ECO:0000256" key="1">
    <source>
        <dbReference type="SAM" id="SignalP"/>
    </source>
</evidence>
<dbReference type="CTD" id="182078"/>
<name>Q17575_CAEEL</name>
<dbReference type="eggNOG" id="ENOG502TGKB">
    <property type="taxonomic scope" value="Eukaryota"/>
</dbReference>
<proteinExistence type="predicted"/>
<feature type="chain" id="PRO_5004185890" evidence="1">
    <location>
        <begin position="20"/>
        <end position="367"/>
    </location>
</feature>
<dbReference type="FunCoup" id="Q17575">
    <property type="interactions" value="314"/>
</dbReference>
<evidence type="ECO:0000313" key="3">
    <source>
        <dbReference type="Proteomes" id="UP000001940"/>
    </source>
</evidence>
<gene>
    <name evidence="2 4" type="ORF">C01G6.9</name>
    <name evidence="2" type="ORF">CELE_C01G6.9</name>
</gene>
<dbReference type="WormBase" id="C01G6.9">
    <property type="protein sequence ID" value="CE00871"/>
    <property type="gene ID" value="WBGene00007229"/>
</dbReference>
<dbReference type="AGR" id="WB:WBGene00007229"/>
<dbReference type="PaxDb" id="6239-C01G6.9"/>
<keyword evidence="3" id="KW-1185">Reference proteome</keyword>
<dbReference type="OrthoDB" id="5824350at2759"/>
<dbReference type="AlphaFoldDB" id="Q17575"/>
<sequence>MIILKIAAFFLCLKFGVSSRPLELQFVCDSYHECLDEKSQLIQMCNEKSRKWDQKCAQKMKSDFNGIVKYEELIRIELNQCINEDLKGRNQSYIESKDKNRFCAEYLFNRQNTDGDCAIRIARLQNRCDAIRRCCEPAVRCEQQAMYSENGRTLSGLKEEVVIKMAECAQHEEEIRPHKPEDSNSPKKQRKIKIIESPPFSLCLKYLQCQKDAHQMRVNCSKTSNAHSIDGLDSDDLSSSTWQNCKSSLEEDFYLMNQRREEAFAYLDKCVPIANVTREFMITDRVCRASTLKDKKPRKDLLNCHFEVSRKRKECALLRDCCVQADVCERSALYAVISDEYLLRRTQLRETLDSCMNEATDNGNLVV</sequence>
<keyword evidence="1" id="KW-0732">Signal</keyword>
<dbReference type="HOGENOM" id="CLU_842601_0_0_1"/>
<dbReference type="EMBL" id="BX284602">
    <property type="protein sequence ID" value="CAA84638.1"/>
    <property type="molecule type" value="Genomic_DNA"/>
</dbReference>
<dbReference type="Proteomes" id="UP000001940">
    <property type="component" value="Chromosome II"/>
</dbReference>
<evidence type="ECO:0000313" key="2">
    <source>
        <dbReference type="EMBL" id="CAA84638.1"/>
    </source>
</evidence>
<dbReference type="GeneID" id="182078"/>
<dbReference type="OMA" id="RRCCEPA"/>
<organism evidence="2 3">
    <name type="scientific">Caenorhabditis elegans</name>
    <dbReference type="NCBI Taxonomy" id="6239"/>
    <lineage>
        <taxon>Eukaryota</taxon>
        <taxon>Metazoa</taxon>
        <taxon>Ecdysozoa</taxon>
        <taxon>Nematoda</taxon>
        <taxon>Chromadorea</taxon>
        <taxon>Rhabditida</taxon>
        <taxon>Rhabditina</taxon>
        <taxon>Rhabditomorpha</taxon>
        <taxon>Rhabditoidea</taxon>
        <taxon>Rhabditidae</taxon>
        <taxon>Peloderinae</taxon>
        <taxon>Caenorhabditis</taxon>
    </lineage>
</organism>
<accession>Q17575</accession>
<reference evidence="2 3" key="1">
    <citation type="journal article" date="1998" name="Science">
        <title>Genome sequence of the nematode C. elegans: a platform for investigating biology.</title>
        <authorList>
            <consortium name="The C. elegans sequencing consortium"/>
            <person name="Sulson J.E."/>
            <person name="Waterston R."/>
        </authorList>
    </citation>
    <scope>NUCLEOTIDE SEQUENCE [LARGE SCALE GENOMIC DNA]</scope>
    <source>
        <strain evidence="2 3">Bristol N2</strain>
    </source>
</reference>
<protein>
    <submittedName>
        <fullName evidence="2">Golgi apparatus protein 1</fullName>
    </submittedName>
</protein>